<name>A0ABT5Z776_9ACTN</name>
<comment type="caution">
    <text evidence="1">The sequence shown here is derived from an EMBL/GenBank/DDBJ whole genome shotgun (WGS) entry which is preliminary data.</text>
</comment>
<evidence type="ECO:0000313" key="2">
    <source>
        <dbReference type="Proteomes" id="UP001220022"/>
    </source>
</evidence>
<sequence length="84" mass="9301">MTVLTLRRTPTVRLALFDGVERDYLLDTPPSTATGFGGPVYDRLVHAAYVLARQGYDAHWLTRFAELPSTAARRITEAAARASH</sequence>
<dbReference type="Proteomes" id="UP001220022">
    <property type="component" value="Unassembled WGS sequence"/>
</dbReference>
<reference evidence="1 2" key="1">
    <citation type="submission" date="2023-03" db="EMBL/GenBank/DDBJ databases">
        <title>Draft genome sequence of type strain Streptomyces ferralitis JCM 14344.</title>
        <authorList>
            <person name="Klaysubun C."/>
            <person name="Duangmal K."/>
        </authorList>
    </citation>
    <scope>NUCLEOTIDE SEQUENCE [LARGE SCALE GENOMIC DNA]</scope>
    <source>
        <strain evidence="1 2">JCM 14344</strain>
    </source>
</reference>
<proteinExistence type="predicted"/>
<dbReference type="EMBL" id="JARHTQ010000022">
    <property type="protein sequence ID" value="MDF2259396.1"/>
    <property type="molecule type" value="Genomic_DNA"/>
</dbReference>
<dbReference type="RefSeq" id="WP_275818921.1">
    <property type="nucleotide sequence ID" value="NZ_BAAANM010000009.1"/>
</dbReference>
<evidence type="ECO:0000313" key="1">
    <source>
        <dbReference type="EMBL" id="MDF2259396.1"/>
    </source>
</evidence>
<organism evidence="1 2">
    <name type="scientific">Streptantibioticus ferralitis</name>
    <dbReference type="NCBI Taxonomy" id="236510"/>
    <lineage>
        <taxon>Bacteria</taxon>
        <taxon>Bacillati</taxon>
        <taxon>Actinomycetota</taxon>
        <taxon>Actinomycetes</taxon>
        <taxon>Kitasatosporales</taxon>
        <taxon>Streptomycetaceae</taxon>
        <taxon>Streptantibioticus</taxon>
    </lineage>
</organism>
<gene>
    <name evidence="1" type="ORF">P2L57_27895</name>
</gene>
<accession>A0ABT5Z776</accession>
<protein>
    <submittedName>
        <fullName evidence="1">Uncharacterized protein</fullName>
    </submittedName>
</protein>
<keyword evidence="2" id="KW-1185">Reference proteome</keyword>